<sequence length="127" mass="13607">MMVSSTLITFTYFVSVSFALDECYHAWSVRGEPATCSASTPCLDANAQCVFSFVTGTHICCKPQDGATMPECPNHRILLTTGKFASLTCTPGDDDGNDACPAGFQCVPSLTDFTRDAGQPQFVCCRV</sequence>
<dbReference type="SMART" id="SM00289">
    <property type="entry name" value="WR1"/>
    <property type="match status" value="2"/>
</dbReference>
<feature type="chain" id="PRO_5002077846" evidence="1">
    <location>
        <begin position="20"/>
        <end position="127"/>
    </location>
</feature>
<accession>A0A0B2W145</accession>
<keyword evidence="3" id="KW-1185">Reference proteome</keyword>
<dbReference type="EMBL" id="JPKZ01000509">
    <property type="protein sequence ID" value="KHN86900.1"/>
    <property type="molecule type" value="Genomic_DNA"/>
</dbReference>
<dbReference type="AlphaFoldDB" id="A0A0B2W145"/>
<dbReference type="OMA" id="CPGGMTY"/>
<comment type="caution">
    <text evidence="2">The sequence shown here is derived from an EMBL/GenBank/DDBJ whole genome shotgun (WGS) entry which is preliminary data.</text>
</comment>
<evidence type="ECO:0000313" key="2">
    <source>
        <dbReference type="EMBL" id="KHN86900.1"/>
    </source>
</evidence>
<proteinExistence type="predicted"/>
<dbReference type="Pfam" id="PF14625">
    <property type="entry name" value="Lustrin_cystein"/>
    <property type="match status" value="2"/>
</dbReference>
<name>A0A0B2W145_TOXCA</name>
<protein>
    <submittedName>
        <fullName evidence="2">Uncharacterized protein</fullName>
    </submittedName>
</protein>
<feature type="signal peptide" evidence="1">
    <location>
        <begin position="1"/>
        <end position="19"/>
    </location>
</feature>
<keyword evidence="1" id="KW-0732">Signal</keyword>
<dbReference type="OrthoDB" id="5818152at2759"/>
<evidence type="ECO:0000313" key="3">
    <source>
        <dbReference type="Proteomes" id="UP000031036"/>
    </source>
</evidence>
<reference evidence="2 3" key="1">
    <citation type="submission" date="2014-11" db="EMBL/GenBank/DDBJ databases">
        <title>Genetic blueprint of the zoonotic pathogen Toxocara canis.</title>
        <authorList>
            <person name="Zhu X.-Q."/>
            <person name="Korhonen P.K."/>
            <person name="Cai H."/>
            <person name="Young N.D."/>
            <person name="Nejsum P."/>
            <person name="von Samson-Himmelstjerna G."/>
            <person name="Boag P.R."/>
            <person name="Tan P."/>
            <person name="Li Q."/>
            <person name="Min J."/>
            <person name="Yang Y."/>
            <person name="Wang X."/>
            <person name="Fang X."/>
            <person name="Hall R.S."/>
            <person name="Hofmann A."/>
            <person name="Sternberg P.W."/>
            <person name="Jex A.R."/>
            <person name="Gasser R.B."/>
        </authorList>
    </citation>
    <scope>NUCLEOTIDE SEQUENCE [LARGE SCALE GENOMIC DNA]</scope>
    <source>
        <strain evidence="2">PN_DK_2014</strain>
    </source>
</reference>
<dbReference type="Proteomes" id="UP000031036">
    <property type="component" value="Unassembled WGS sequence"/>
</dbReference>
<dbReference type="InterPro" id="IPR006150">
    <property type="entry name" value="Cys_repeat_1"/>
</dbReference>
<evidence type="ECO:0000256" key="1">
    <source>
        <dbReference type="SAM" id="SignalP"/>
    </source>
</evidence>
<organism evidence="2 3">
    <name type="scientific">Toxocara canis</name>
    <name type="common">Canine roundworm</name>
    <dbReference type="NCBI Taxonomy" id="6265"/>
    <lineage>
        <taxon>Eukaryota</taxon>
        <taxon>Metazoa</taxon>
        <taxon>Ecdysozoa</taxon>
        <taxon>Nematoda</taxon>
        <taxon>Chromadorea</taxon>
        <taxon>Rhabditida</taxon>
        <taxon>Spirurina</taxon>
        <taxon>Ascaridomorpha</taxon>
        <taxon>Ascaridoidea</taxon>
        <taxon>Toxocaridae</taxon>
        <taxon>Toxocara</taxon>
    </lineage>
</organism>
<gene>
    <name evidence="2" type="ORF">Tcan_15110</name>
</gene>
<dbReference type="InterPro" id="IPR028150">
    <property type="entry name" value="Lustrin_cystein"/>
</dbReference>